<sequence length="130" mass="15072">MKKDKGNRMARVYDLSFSTVYTALVKKVLRKGGKETSLDQITSRLTGYSLAELQEWKKRDGSYGDFFRKAPAYHPNRTLITGKVCGIQIETIQDPLMQEIRRLDRLVDWLSKGKTVEQLVEKYQLKEEKA</sequence>
<reference evidence="1 2" key="1">
    <citation type="submission" date="2010-12" db="EMBL/GenBank/DDBJ databases">
        <authorList>
            <person name="Muzny D."/>
            <person name="Qin X."/>
            <person name="Deng J."/>
            <person name="Jiang H."/>
            <person name="Liu Y."/>
            <person name="Qu J."/>
            <person name="Song X.-Z."/>
            <person name="Zhang L."/>
            <person name="Thornton R."/>
            <person name="Coyle M."/>
            <person name="Francisco L."/>
            <person name="Jackson L."/>
            <person name="Javaid M."/>
            <person name="Korchina V."/>
            <person name="Kovar C."/>
            <person name="Mata R."/>
            <person name="Mathew T."/>
            <person name="Ngo R."/>
            <person name="Nguyen L."/>
            <person name="Nguyen N."/>
            <person name="Okwuonu G."/>
            <person name="Ongeri F."/>
            <person name="Pham C."/>
            <person name="Simmons D."/>
            <person name="Wilczek-Boney K."/>
            <person name="Hale W."/>
            <person name="Jakkamsetti A."/>
            <person name="Pham P."/>
            <person name="Ruth R."/>
            <person name="San Lucas F."/>
            <person name="Warren J."/>
            <person name="Zhang J."/>
            <person name="Zhao Z."/>
            <person name="Zhou C."/>
            <person name="Zhu D."/>
            <person name="Lee S."/>
            <person name="Bess C."/>
            <person name="Blankenburg K."/>
            <person name="Forbes L."/>
            <person name="Fu Q."/>
            <person name="Gubbala S."/>
            <person name="Hirani K."/>
            <person name="Jayaseelan J.C."/>
            <person name="Lara F."/>
            <person name="Munidasa M."/>
            <person name="Palculict T."/>
            <person name="Patil S."/>
            <person name="Pu L.-L."/>
            <person name="Saada N."/>
            <person name="Tang L."/>
            <person name="Weissenberger G."/>
            <person name="Zhu Y."/>
            <person name="Hemphill L."/>
            <person name="Shang Y."/>
            <person name="Youmans B."/>
            <person name="Ayvaz T."/>
            <person name="Ross M."/>
            <person name="Santibanez J."/>
            <person name="Aqrawi P."/>
            <person name="Gross S."/>
            <person name="Joshi V."/>
            <person name="Fowler G."/>
            <person name="Nazareth L."/>
            <person name="Reid J."/>
            <person name="Worley K."/>
            <person name="Petrosino J."/>
            <person name="Highlander S."/>
            <person name="Gibbs R."/>
        </authorList>
    </citation>
    <scope>NUCLEOTIDE SEQUENCE [LARGE SCALE GENOMIC DNA]</scope>
    <source>
        <strain evidence="1 2">ATCC 700641</strain>
    </source>
</reference>
<dbReference type="Gene3D" id="1.10.8.290">
    <property type="entry name" value="uncharacterized protein sp1917 domain"/>
    <property type="match status" value="1"/>
</dbReference>
<dbReference type="AlphaFoldDB" id="E7S9W2"/>
<dbReference type="Pfam" id="PF09966">
    <property type="entry name" value="DUF2200"/>
    <property type="match status" value="1"/>
</dbReference>
<keyword evidence="2" id="KW-1185">Reference proteome</keyword>
<dbReference type="InterPro" id="IPR023204">
    <property type="entry name" value="SP1917_dom_sf"/>
</dbReference>
<comment type="caution">
    <text evidence="1">The sequence shown here is derived from an EMBL/GenBank/DDBJ whole genome shotgun (WGS) entry which is preliminary data.</text>
</comment>
<evidence type="ECO:0008006" key="3">
    <source>
        <dbReference type="Google" id="ProtNLM"/>
    </source>
</evidence>
<accession>E7S9W2</accession>
<dbReference type="Proteomes" id="UP000002814">
    <property type="component" value="Unassembled WGS sequence"/>
</dbReference>
<organism evidence="1 2">
    <name type="scientific">Streptococcus australis ATCC 700641</name>
    <dbReference type="NCBI Taxonomy" id="888833"/>
    <lineage>
        <taxon>Bacteria</taxon>
        <taxon>Bacillati</taxon>
        <taxon>Bacillota</taxon>
        <taxon>Bacilli</taxon>
        <taxon>Lactobacillales</taxon>
        <taxon>Streptococcaceae</taxon>
        <taxon>Streptococcus</taxon>
    </lineage>
</organism>
<dbReference type="EMBL" id="AEQR01000016">
    <property type="protein sequence ID" value="EFV99654.1"/>
    <property type="molecule type" value="Genomic_DNA"/>
</dbReference>
<protein>
    <recommendedName>
        <fullName evidence="3">DUF2200 domain-containing protein</fullName>
    </recommendedName>
</protein>
<dbReference type="eggNOG" id="COG4898">
    <property type="taxonomic scope" value="Bacteria"/>
</dbReference>
<gene>
    <name evidence="1" type="ORF">HMPREF9421_0848</name>
</gene>
<dbReference type="InterPro" id="IPR014580">
    <property type="entry name" value="UCP033199"/>
</dbReference>
<dbReference type="HOGENOM" id="CLU_133735_0_0_9"/>
<proteinExistence type="predicted"/>
<name>E7S9W2_9STRE</name>
<evidence type="ECO:0000313" key="1">
    <source>
        <dbReference type="EMBL" id="EFV99654.1"/>
    </source>
</evidence>
<evidence type="ECO:0000313" key="2">
    <source>
        <dbReference type="Proteomes" id="UP000002814"/>
    </source>
</evidence>